<organism evidence="14 15">
    <name type="scientific">Hymenochirus boettgeri</name>
    <name type="common">Congo dwarf clawed frog</name>
    <dbReference type="NCBI Taxonomy" id="247094"/>
    <lineage>
        <taxon>Eukaryota</taxon>
        <taxon>Metazoa</taxon>
        <taxon>Chordata</taxon>
        <taxon>Craniata</taxon>
        <taxon>Vertebrata</taxon>
        <taxon>Euteleostomi</taxon>
        <taxon>Amphibia</taxon>
        <taxon>Batrachia</taxon>
        <taxon>Anura</taxon>
        <taxon>Pipoidea</taxon>
        <taxon>Pipidae</taxon>
        <taxon>Pipinae</taxon>
        <taxon>Hymenochirus</taxon>
    </lineage>
</organism>
<keyword evidence="10" id="KW-0395">Inflammatory response</keyword>
<accession>A0A8T2IY08</accession>
<reference evidence="14" key="1">
    <citation type="thesis" date="2020" institute="ProQuest LLC" country="789 East Eisenhower Parkway, Ann Arbor, MI, USA">
        <title>Comparative Genomics and Chromosome Evolution.</title>
        <authorList>
            <person name="Mudd A.B."/>
        </authorList>
    </citation>
    <scope>NUCLEOTIDE SEQUENCE</scope>
    <source>
        <strain evidence="14">Female2</strain>
        <tissue evidence="14">Blood</tissue>
    </source>
</reference>
<dbReference type="InterPro" id="IPR039465">
    <property type="entry name" value="IL-17_rcpt-like"/>
</dbReference>
<dbReference type="InterPro" id="IPR027841">
    <property type="entry name" value="IL-17_rcpt_C/E_N"/>
</dbReference>
<keyword evidence="8" id="KW-0675">Receptor</keyword>
<keyword evidence="3" id="KW-1003">Cell membrane</keyword>
<keyword evidence="5" id="KW-0732">Signal</keyword>
<evidence type="ECO:0000256" key="1">
    <source>
        <dbReference type="ARBA" id="ARBA00004162"/>
    </source>
</evidence>
<evidence type="ECO:0000256" key="10">
    <source>
        <dbReference type="ARBA" id="ARBA00023198"/>
    </source>
</evidence>
<dbReference type="Gene3D" id="3.40.50.11530">
    <property type="match status" value="1"/>
</dbReference>
<evidence type="ECO:0000256" key="7">
    <source>
        <dbReference type="ARBA" id="ARBA00023136"/>
    </source>
</evidence>
<keyword evidence="4 11" id="KW-0812">Transmembrane</keyword>
<evidence type="ECO:0000313" key="15">
    <source>
        <dbReference type="Proteomes" id="UP000812440"/>
    </source>
</evidence>
<dbReference type="Pfam" id="PF15037">
    <property type="entry name" value="IL17_R_N"/>
    <property type="match status" value="1"/>
</dbReference>
<feature type="transmembrane region" description="Helical" evidence="11">
    <location>
        <begin position="430"/>
        <end position="452"/>
    </location>
</feature>
<dbReference type="Pfam" id="PF08357">
    <property type="entry name" value="SEFIR"/>
    <property type="match status" value="1"/>
</dbReference>
<keyword evidence="6 11" id="KW-1133">Transmembrane helix</keyword>
<evidence type="ECO:0000256" key="11">
    <source>
        <dbReference type="SAM" id="Phobius"/>
    </source>
</evidence>
<evidence type="ECO:0000313" key="14">
    <source>
        <dbReference type="EMBL" id="KAG8435994.1"/>
    </source>
</evidence>
<dbReference type="PANTHER" id="PTHR15583">
    <property type="entry name" value="INTERLEUKIN-17 RECEPTOR"/>
    <property type="match status" value="1"/>
</dbReference>
<dbReference type="GO" id="GO:0030368">
    <property type="term" value="F:interleukin-17 receptor activity"/>
    <property type="evidence" value="ECO:0007669"/>
    <property type="project" value="InterPro"/>
</dbReference>
<dbReference type="Proteomes" id="UP000812440">
    <property type="component" value="Chromosome 4"/>
</dbReference>
<evidence type="ECO:0000256" key="9">
    <source>
        <dbReference type="ARBA" id="ARBA00023180"/>
    </source>
</evidence>
<comment type="caution">
    <text evidence="14">The sequence shown here is derived from an EMBL/GenBank/DDBJ whole genome shotgun (WGS) entry which is preliminary data.</text>
</comment>
<gene>
    <name evidence="14" type="ORF">GDO86_007186</name>
</gene>
<proteinExistence type="predicted"/>
<evidence type="ECO:0008006" key="16">
    <source>
        <dbReference type="Google" id="ProtNLM"/>
    </source>
</evidence>
<evidence type="ECO:0000256" key="5">
    <source>
        <dbReference type="ARBA" id="ARBA00022729"/>
    </source>
</evidence>
<evidence type="ECO:0000256" key="8">
    <source>
        <dbReference type="ARBA" id="ARBA00023170"/>
    </source>
</evidence>
<evidence type="ECO:0000256" key="4">
    <source>
        <dbReference type="ARBA" id="ARBA00022692"/>
    </source>
</evidence>
<dbReference type="AlphaFoldDB" id="A0A8T2IY08"/>
<keyword evidence="9" id="KW-0325">Glycoprotein</keyword>
<dbReference type="InterPro" id="IPR013568">
    <property type="entry name" value="SEFIR_dom"/>
</dbReference>
<evidence type="ECO:0000256" key="2">
    <source>
        <dbReference type="ARBA" id="ARBA00004479"/>
    </source>
</evidence>
<name>A0A8T2IY08_9PIPI</name>
<comment type="subcellular location">
    <subcellularLocation>
        <location evidence="1">Cell membrane</location>
        <topology evidence="1">Single-pass membrane protein</topology>
    </subcellularLocation>
    <subcellularLocation>
        <location evidence="2">Membrane</location>
        <topology evidence="2">Single-pass type I membrane protein</topology>
    </subcellularLocation>
</comment>
<evidence type="ECO:0000259" key="13">
    <source>
        <dbReference type="Pfam" id="PF15037"/>
    </source>
</evidence>
<protein>
    <recommendedName>
        <fullName evidence="16">SEFIR domain-containing protein</fullName>
    </recommendedName>
</protein>
<dbReference type="GO" id="GO:0005886">
    <property type="term" value="C:plasma membrane"/>
    <property type="evidence" value="ECO:0007669"/>
    <property type="project" value="UniProtKB-SubCell"/>
</dbReference>
<dbReference type="EMBL" id="JAACNH010000007">
    <property type="protein sequence ID" value="KAG8435994.1"/>
    <property type="molecule type" value="Genomic_DNA"/>
</dbReference>
<feature type="domain" description="SEFIR" evidence="12">
    <location>
        <begin position="466"/>
        <end position="621"/>
    </location>
</feature>
<dbReference type="PANTHER" id="PTHR15583:SF5">
    <property type="entry name" value="INTERLEUKIN-17 RECEPTOR E"/>
    <property type="match status" value="1"/>
</dbReference>
<evidence type="ECO:0000259" key="12">
    <source>
        <dbReference type="Pfam" id="PF08357"/>
    </source>
</evidence>
<keyword evidence="7 11" id="KW-0472">Membrane</keyword>
<evidence type="ECO:0000256" key="6">
    <source>
        <dbReference type="ARBA" id="ARBA00022989"/>
    </source>
</evidence>
<evidence type="ECO:0000256" key="3">
    <source>
        <dbReference type="ARBA" id="ARBA00022475"/>
    </source>
</evidence>
<sequence length="669" mass="77534">MPPKLEMDCPGIKHFPIGICLHRKVYFVPSITLNKTRPVNPDALSLSAVSLCNPLTIVEECQPCIRVNILLNATGLPLLHGVIIQTLEESINRFKSFEIIVKRGPTPETLWKIQYDCLRAKPRQNVHVSLLTVPDYGLRITKTFYQEDRNAKPDFQFTHNPERKEINVFIPQGPDAITRLCYQNRLCDPLPGNKTPKLNAMKNATLKYEYMLPCLCIEVYYDYTDSPRTPKCPFETNDACNGPHYWNVTWSHANNRMEMKFRSYCPLLPSASLCEKYNNTCNIISTVKMETQELLESRNRMVKVFALDRIEKDPHLCFKFTVQNRSHIKCPETRDWDVTEEMQISLVRLVVVSRVPANFSAVICKRNNSKAECDPRASIFNATKVNKAGAGEVHIFTFVRDTGSCFQVWRSDVQLAHKRLICPDYSHKHLGLISLASVLVIFTLVFLLFWIYRRICKVFTAPQWSRTVLLVYSPDSAEYKTLICTFADFLQSILGCEVILDMWDMNTVSQIGMTPWFYQKRELVAQRKGNIIIMWTKKSRTMYDQWRSRKLKSYEWTDPVNLFGAAMSCLMKDFDGEEDHLQDCTVVYFEGLCEKQDIPPSLRNISRFHLFKDLYQLLRKLQDTTCLSPPCLIKAATRYLKRRLVSSEKSKGLQQHVELYRQRLGQQCS</sequence>
<dbReference type="OrthoDB" id="9894203at2759"/>
<feature type="domain" description="Interleukin-17 receptor C/E N-terminal" evidence="13">
    <location>
        <begin position="197"/>
        <end position="423"/>
    </location>
</feature>
<dbReference type="GO" id="GO:0006954">
    <property type="term" value="P:inflammatory response"/>
    <property type="evidence" value="ECO:0007669"/>
    <property type="project" value="UniProtKB-KW"/>
</dbReference>
<keyword evidence="15" id="KW-1185">Reference proteome</keyword>